<gene>
    <name evidence="3" type="primary">DNAH5_2</name>
    <name evidence="3" type="ORF">E2C01_036141</name>
</gene>
<organism evidence="3 4">
    <name type="scientific">Portunus trituberculatus</name>
    <name type="common">Swimming crab</name>
    <name type="synonym">Neptunus trituberculatus</name>
    <dbReference type="NCBI Taxonomy" id="210409"/>
    <lineage>
        <taxon>Eukaryota</taxon>
        <taxon>Metazoa</taxon>
        <taxon>Ecdysozoa</taxon>
        <taxon>Arthropoda</taxon>
        <taxon>Crustacea</taxon>
        <taxon>Multicrustacea</taxon>
        <taxon>Malacostraca</taxon>
        <taxon>Eumalacostraca</taxon>
        <taxon>Eucarida</taxon>
        <taxon>Decapoda</taxon>
        <taxon>Pleocyemata</taxon>
        <taxon>Brachyura</taxon>
        <taxon>Eubrachyura</taxon>
        <taxon>Portunoidea</taxon>
        <taxon>Portunidae</taxon>
        <taxon>Portuninae</taxon>
        <taxon>Portunus</taxon>
    </lineage>
</organism>
<proteinExistence type="predicted"/>
<dbReference type="Pfam" id="PF18198">
    <property type="entry name" value="AAA_lid_11"/>
    <property type="match status" value="1"/>
</dbReference>
<reference evidence="3 4" key="1">
    <citation type="submission" date="2019-05" db="EMBL/GenBank/DDBJ databases">
        <title>Another draft genome of Portunus trituberculatus and its Hox gene families provides insights of decapod evolution.</title>
        <authorList>
            <person name="Jeong J.-H."/>
            <person name="Song I."/>
            <person name="Kim S."/>
            <person name="Choi T."/>
            <person name="Kim D."/>
            <person name="Ryu S."/>
            <person name="Kim W."/>
        </authorList>
    </citation>
    <scope>NUCLEOTIDE SEQUENCE [LARGE SCALE GENOMIC DNA]</scope>
    <source>
        <tissue evidence="3">Muscle</tissue>
    </source>
</reference>
<dbReference type="Gene3D" id="3.10.490.20">
    <property type="match status" value="1"/>
</dbReference>
<name>A0A5B7FAE6_PORTR</name>
<dbReference type="InterPro" id="IPR043160">
    <property type="entry name" value="Dynein_C_barrel"/>
</dbReference>
<keyword evidence="4" id="KW-1185">Reference proteome</keyword>
<dbReference type="Gene3D" id="1.10.8.720">
    <property type="entry name" value="Region D6 of dynein motor"/>
    <property type="match status" value="1"/>
</dbReference>
<dbReference type="PANTHER" id="PTHR46961:SF19">
    <property type="entry name" value="DYNEIN HEAVY CHAIN 5, AXONEMAL"/>
    <property type="match status" value="1"/>
</dbReference>
<sequence length="442" mass="50391">MKVCLISGSNGITLKNTVKHACVKIKIIDTNHICFGSYNALYMSLGKFFLAGVVLCELPYADSVILDLEATWEESDNRTPLICFLSQGSDPSGQIEILSKTKEIGKFLLQFGMISIKFTNEPPQGIRASLKRTYVDVSQDLLDYSNAHQWPRLLYATAFLHTVVLERRKYGALGWNVPYEFNQADFQASVQFIQNHLDDMDPKKGVSWVTICYMLGEIQYGGRVTEDFDKRLLLTFLHVWFNERLLTSDFRYQINTAKSILDTILSMQPKEGGQRGGETREAVVSNLANDMLGKLPPDYIQHEIKEALQKMGAILPMNIFLRQELDRMQKVLKVVRQSLQDLLLAIEGTIIMSASLKDMLDAMYDARVPEHWRKVLYEPMPIIYLYAVNTTSGKDPNLYECPIYRKPLRTDATYIGSIDLETTEYLPSHWTLRGVALLCDIK</sequence>
<dbReference type="InterPro" id="IPR041228">
    <property type="entry name" value="Dynein_C"/>
</dbReference>
<dbReference type="GO" id="GO:0045505">
    <property type="term" value="F:dynein intermediate chain binding"/>
    <property type="evidence" value="ECO:0007669"/>
    <property type="project" value="InterPro"/>
</dbReference>
<dbReference type="PANTHER" id="PTHR46961">
    <property type="entry name" value="DYNEIN HEAVY CHAIN 1, AXONEMAL-LIKE PROTEIN"/>
    <property type="match status" value="1"/>
</dbReference>
<dbReference type="InterPro" id="IPR026983">
    <property type="entry name" value="DHC"/>
</dbReference>
<dbReference type="InterPro" id="IPR042219">
    <property type="entry name" value="AAA_lid_11_sf"/>
</dbReference>
<accession>A0A5B7FAE6</accession>
<dbReference type="GO" id="GO:0051959">
    <property type="term" value="F:dynein light intermediate chain binding"/>
    <property type="evidence" value="ECO:0007669"/>
    <property type="project" value="InterPro"/>
</dbReference>
<dbReference type="Proteomes" id="UP000324222">
    <property type="component" value="Unassembled WGS sequence"/>
</dbReference>
<dbReference type="InterPro" id="IPR041658">
    <property type="entry name" value="AAA_lid_11"/>
</dbReference>
<evidence type="ECO:0000259" key="1">
    <source>
        <dbReference type="Pfam" id="PF18198"/>
    </source>
</evidence>
<comment type="caution">
    <text evidence="3">The sequence shown here is derived from an EMBL/GenBank/DDBJ whole genome shotgun (WGS) entry which is preliminary data.</text>
</comment>
<dbReference type="OrthoDB" id="6334149at2759"/>
<dbReference type="EMBL" id="VSRR010005464">
    <property type="protein sequence ID" value="MPC42517.1"/>
    <property type="molecule type" value="Genomic_DNA"/>
</dbReference>
<dbReference type="AlphaFoldDB" id="A0A5B7FAE6"/>
<dbReference type="FunFam" id="1.10.8.720:FF:000004">
    <property type="entry name" value="Dynein heavy chain 5, axonemal"/>
    <property type="match status" value="1"/>
</dbReference>
<protein>
    <submittedName>
        <fullName evidence="3">Dynein heavy chain 5, axonemal</fullName>
    </submittedName>
</protein>
<dbReference type="GO" id="GO:0030286">
    <property type="term" value="C:dynein complex"/>
    <property type="evidence" value="ECO:0007669"/>
    <property type="project" value="InterPro"/>
</dbReference>
<evidence type="ECO:0000313" key="3">
    <source>
        <dbReference type="EMBL" id="MPC42517.1"/>
    </source>
</evidence>
<evidence type="ECO:0000313" key="4">
    <source>
        <dbReference type="Proteomes" id="UP000324222"/>
    </source>
</evidence>
<dbReference type="GO" id="GO:0007018">
    <property type="term" value="P:microtubule-based movement"/>
    <property type="evidence" value="ECO:0007669"/>
    <property type="project" value="InterPro"/>
</dbReference>
<feature type="domain" description="Dynein heavy chain C-terminal" evidence="2">
    <location>
        <begin position="255"/>
        <end position="377"/>
    </location>
</feature>
<dbReference type="Pfam" id="PF18199">
    <property type="entry name" value="Dynein_C"/>
    <property type="match status" value="1"/>
</dbReference>
<feature type="domain" description="Dynein heavy chain AAA lid" evidence="1">
    <location>
        <begin position="150"/>
        <end position="254"/>
    </location>
</feature>
<evidence type="ECO:0000259" key="2">
    <source>
        <dbReference type="Pfam" id="PF18199"/>
    </source>
</evidence>